<dbReference type="EMBL" id="QKZL01000057">
    <property type="protein sequence ID" value="PZX09959.1"/>
    <property type="molecule type" value="Genomic_DNA"/>
</dbReference>
<dbReference type="InterPro" id="IPR051347">
    <property type="entry name" value="Circadian_clock_KaiC-rel"/>
</dbReference>
<dbReference type="SMART" id="SM00382">
    <property type="entry name" value="AAA"/>
    <property type="match status" value="2"/>
</dbReference>
<evidence type="ECO:0000259" key="8">
    <source>
        <dbReference type="PROSITE" id="PS51146"/>
    </source>
</evidence>
<dbReference type="InterPro" id="IPR003593">
    <property type="entry name" value="AAA+_ATPase"/>
</dbReference>
<keyword evidence="4" id="KW-0677">Repeat</keyword>
<feature type="domain" description="KaiC" evidence="8">
    <location>
        <begin position="22"/>
        <end position="253"/>
    </location>
</feature>
<feature type="domain" description="KaiC" evidence="8">
    <location>
        <begin position="258"/>
        <end position="492"/>
    </location>
</feature>
<dbReference type="EC" id="2.7.11.1" evidence="1"/>
<dbReference type="PANTHER" id="PTHR42926:SF1">
    <property type="entry name" value="CIRCADIAN CLOCK OSCILLATOR PROTEIN KAIC 1"/>
    <property type="match status" value="1"/>
</dbReference>
<evidence type="ECO:0000313" key="9">
    <source>
        <dbReference type="EMBL" id="PZX09959.1"/>
    </source>
</evidence>
<evidence type="ECO:0000256" key="3">
    <source>
        <dbReference type="ARBA" id="ARBA00022679"/>
    </source>
</evidence>
<dbReference type="PANTHER" id="PTHR42926">
    <property type="match status" value="1"/>
</dbReference>
<evidence type="ECO:0000313" key="10">
    <source>
        <dbReference type="Proteomes" id="UP000248916"/>
    </source>
</evidence>
<name>A0A2W7PKY6_9RHOB</name>
<evidence type="ECO:0000256" key="4">
    <source>
        <dbReference type="ARBA" id="ARBA00022737"/>
    </source>
</evidence>
<proteinExistence type="predicted"/>
<dbReference type="OrthoDB" id="9787927at2"/>
<keyword evidence="10" id="KW-1185">Reference proteome</keyword>
<protein>
    <recommendedName>
        <fullName evidence="1">non-specific serine/threonine protein kinase</fullName>
        <ecNumber evidence="1">2.7.11.1</ecNumber>
    </recommendedName>
</protein>
<dbReference type="GO" id="GO:0016787">
    <property type="term" value="F:hydrolase activity"/>
    <property type="evidence" value="ECO:0007669"/>
    <property type="project" value="UniProtKB-KW"/>
</dbReference>
<dbReference type="PROSITE" id="PS51146">
    <property type="entry name" value="KAIC"/>
    <property type="match status" value="2"/>
</dbReference>
<dbReference type="SUPFAM" id="SSF52540">
    <property type="entry name" value="P-loop containing nucleoside triphosphate hydrolases"/>
    <property type="match status" value="2"/>
</dbReference>
<dbReference type="InterPro" id="IPR014774">
    <property type="entry name" value="KaiC-like_dom"/>
</dbReference>
<gene>
    <name evidence="9" type="ORF">LX81_04341</name>
</gene>
<dbReference type="Gene3D" id="3.40.50.300">
    <property type="entry name" value="P-loop containing nucleotide triphosphate hydrolases"/>
    <property type="match status" value="2"/>
</dbReference>
<dbReference type="InterPro" id="IPR010624">
    <property type="entry name" value="KaiC_dom"/>
</dbReference>
<comment type="caution">
    <text evidence="9">The sequence shown here is derived from an EMBL/GenBank/DDBJ whole genome shotgun (WGS) entry which is preliminary data.</text>
</comment>
<dbReference type="PIRSF" id="PIRSF039117">
    <property type="entry name" value="KaiC"/>
    <property type="match status" value="1"/>
</dbReference>
<keyword evidence="6" id="KW-0378">Hydrolase</keyword>
<keyword evidence="5" id="KW-0418">Kinase</keyword>
<accession>A0A2W7PKY6</accession>
<evidence type="ECO:0000256" key="7">
    <source>
        <dbReference type="SAM" id="MobiDB-lite"/>
    </source>
</evidence>
<reference evidence="9 10" key="1">
    <citation type="submission" date="2018-06" db="EMBL/GenBank/DDBJ databases">
        <title>Genomic Encyclopedia of Archaeal and Bacterial Type Strains, Phase II (KMG-II): from individual species to whole genera.</title>
        <authorList>
            <person name="Goeker M."/>
        </authorList>
    </citation>
    <scope>NUCLEOTIDE SEQUENCE [LARGE SCALE GENOMIC DNA]</scope>
    <source>
        <strain evidence="9 10">DSM 22009</strain>
    </source>
</reference>
<evidence type="ECO:0000256" key="1">
    <source>
        <dbReference type="ARBA" id="ARBA00012513"/>
    </source>
</evidence>
<organism evidence="9 10">
    <name type="scientific">Palleronia aestuarii</name>
    <dbReference type="NCBI Taxonomy" id="568105"/>
    <lineage>
        <taxon>Bacteria</taxon>
        <taxon>Pseudomonadati</taxon>
        <taxon>Pseudomonadota</taxon>
        <taxon>Alphaproteobacteria</taxon>
        <taxon>Rhodobacterales</taxon>
        <taxon>Roseobacteraceae</taxon>
        <taxon>Palleronia</taxon>
    </lineage>
</organism>
<evidence type="ECO:0000256" key="2">
    <source>
        <dbReference type="ARBA" id="ARBA00022553"/>
    </source>
</evidence>
<dbReference type="Proteomes" id="UP000248916">
    <property type="component" value="Unassembled WGS sequence"/>
</dbReference>
<dbReference type="GO" id="GO:0005524">
    <property type="term" value="F:ATP binding"/>
    <property type="evidence" value="ECO:0007669"/>
    <property type="project" value="InterPro"/>
</dbReference>
<dbReference type="AlphaFoldDB" id="A0A2W7PKY6"/>
<dbReference type="InterPro" id="IPR030665">
    <property type="entry name" value="KaiC"/>
</dbReference>
<feature type="compositionally biased region" description="Polar residues" evidence="7">
    <location>
        <begin position="483"/>
        <end position="493"/>
    </location>
</feature>
<sequence length="504" mass="55363">MTKSETPWGNDHAEIPEKSPLVRFPSGVQKLDQILGGGLVRGSSYIVQGPPGTGKTIMANQACFERVRSGERALYLTLLSESFTQMFAFLDGLDFFDRSRIPQGVYYSSVYATMRENGFDGVVRLFHDEIRKRAPSLVVLDGLYVAGEAINGDEHAFRRFITEISTQCAMVGTTLLMLTNADRGPSSPEYTMVDGWIELADDLLSDGRAHRTMVVHKHRGGPILRGRHDYVIRSGGLFVFPRLESIAPRSDPRDAPTNRMSLGVETLDLMTRGGLPQNSASVILGPTGSGKTTVGLQFLGLSTPEEPGLLVGFYEAPERLRYKASQMGVDLASLEASGAVKILWRRPLGNLVDEIGQGVVDAVENIGARRLVIDGMNALSRPLVSPSRLHAFLRAFNDILSANGVTTLYTREVPQLFFPEILGVDDMSGVIDNTFLFHYALDGDRVRRRATILKVRDSDFDHVSREFEITDNGLVFREPEGSSALQDMTTGRTSPDPLPSGENP</sequence>
<dbReference type="GO" id="GO:0004674">
    <property type="term" value="F:protein serine/threonine kinase activity"/>
    <property type="evidence" value="ECO:0007669"/>
    <property type="project" value="UniProtKB-EC"/>
</dbReference>
<dbReference type="RefSeq" id="WP_111539266.1">
    <property type="nucleotide sequence ID" value="NZ_QKZL01000057.1"/>
</dbReference>
<keyword evidence="2" id="KW-0597">Phosphoprotein</keyword>
<feature type="region of interest" description="Disordered" evidence="7">
    <location>
        <begin position="480"/>
        <end position="504"/>
    </location>
</feature>
<dbReference type="Pfam" id="PF06745">
    <property type="entry name" value="ATPase"/>
    <property type="match status" value="2"/>
</dbReference>
<dbReference type="InterPro" id="IPR027417">
    <property type="entry name" value="P-loop_NTPase"/>
</dbReference>
<evidence type="ECO:0000256" key="5">
    <source>
        <dbReference type="ARBA" id="ARBA00022777"/>
    </source>
</evidence>
<evidence type="ECO:0000256" key="6">
    <source>
        <dbReference type="ARBA" id="ARBA00022801"/>
    </source>
</evidence>
<keyword evidence="3" id="KW-0808">Transferase</keyword>